<reference evidence="5 6" key="1">
    <citation type="submission" date="2019-05" db="EMBL/GenBank/DDBJ databases">
        <title>Emergence of the Ug99 lineage of the wheat stem rust pathogen through somatic hybridization.</title>
        <authorList>
            <person name="Li F."/>
            <person name="Upadhyaya N.M."/>
            <person name="Sperschneider J."/>
            <person name="Matny O."/>
            <person name="Nguyen-Phuc H."/>
            <person name="Mago R."/>
            <person name="Raley C."/>
            <person name="Miller M.E."/>
            <person name="Silverstein K.A.T."/>
            <person name="Henningsen E."/>
            <person name="Hirsch C.D."/>
            <person name="Visser B."/>
            <person name="Pretorius Z.A."/>
            <person name="Steffenson B.J."/>
            <person name="Schwessinger B."/>
            <person name="Dodds P.N."/>
            <person name="Figueroa M."/>
        </authorList>
    </citation>
    <scope>NUCLEOTIDE SEQUENCE [LARGE SCALE GENOMIC DNA]</scope>
    <source>
        <strain evidence="4">21-0</strain>
        <strain evidence="3 6">Ug99</strain>
    </source>
</reference>
<feature type="region of interest" description="Disordered" evidence="1">
    <location>
        <begin position="194"/>
        <end position="236"/>
    </location>
</feature>
<dbReference type="InterPro" id="IPR046798">
    <property type="entry name" value="2OG-FeII_Oxy_6"/>
</dbReference>
<dbReference type="EMBL" id="VSWC01000053">
    <property type="protein sequence ID" value="KAA1101263.1"/>
    <property type="molecule type" value="Genomic_DNA"/>
</dbReference>
<evidence type="ECO:0000256" key="1">
    <source>
        <dbReference type="SAM" id="MobiDB-lite"/>
    </source>
</evidence>
<proteinExistence type="predicted"/>
<accession>A0A5B0PK12</accession>
<sequence>MSYWSLDLGMLVHSLLRTCQKLQTSEFTEKLSEFNCSPHITFTTNSFYNNPHTDKADISKFAFALFVPTETADGTLVSSSDNYDVSGGRFVFPDYHFCIDFKQRGIVKMIWAANQYKHCTFPTVETPGYTRMAMSLQINKTTTNTSRDLHSGLIFKRKKKIAGPDTKAKAIRPGKRERKGIAVVKDAINLREPNPTQSVKQWRAGTWAPSKVKNKRDNITKVPLTKGMSSQEKARF</sequence>
<feature type="domain" description="Tet-like 2OG-Fe(II) oxygenase" evidence="2">
    <location>
        <begin position="22"/>
        <end position="122"/>
    </location>
</feature>
<dbReference type="AlphaFoldDB" id="A0A5B0PK12"/>
<dbReference type="EMBL" id="VDEP01000487">
    <property type="protein sequence ID" value="KAA1070035.1"/>
    <property type="molecule type" value="Genomic_DNA"/>
</dbReference>
<dbReference type="Proteomes" id="UP000324748">
    <property type="component" value="Unassembled WGS sequence"/>
</dbReference>
<comment type="caution">
    <text evidence="4">The sequence shown here is derived from an EMBL/GenBank/DDBJ whole genome shotgun (WGS) entry which is preliminary data.</text>
</comment>
<dbReference type="Pfam" id="PF20515">
    <property type="entry name" value="2OG-FeII_Oxy_6"/>
    <property type="match status" value="1"/>
</dbReference>
<dbReference type="Proteomes" id="UP000325313">
    <property type="component" value="Unassembled WGS sequence"/>
</dbReference>
<feature type="compositionally biased region" description="Polar residues" evidence="1">
    <location>
        <begin position="227"/>
        <end position="236"/>
    </location>
</feature>
<evidence type="ECO:0000259" key="2">
    <source>
        <dbReference type="Pfam" id="PF20515"/>
    </source>
</evidence>
<evidence type="ECO:0000313" key="4">
    <source>
        <dbReference type="EMBL" id="KAA1101263.1"/>
    </source>
</evidence>
<evidence type="ECO:0000313" key="5">
    <source>
        <dbReference type="Proteomes" id="UP000324748"/>
    </source>
</evidence>
<evidence type="ECO:0000313" key="3">
    <source>
        <dbReference type="EMBL" id="KAA1070035.1"/>
    </source>
</evidence>
<protein>
    <recommendedName>
        <fullName evidence="2">Tet-like 2OG-Fe(II) oxygenase domain-containing protein</fullName>
    </recommendedName>
</protein>
<organism evidence="4 5">
    <name type="scientific">Puccinia graminis f. sp. tritici</name>
    <dbReference type="NCBI Taxonomy" id="56615"/>
    <lineage>
        <taxon>Eukaryota</taxon>
        <taxon>Fungi</taxon>
        <taxon>Dikarya</taxon>
        <taxon>Basidiomycota</taxon>
        <taxon>Pucciniomycotina</taxon>
        <taxon>Pucciniomycetes</taxon>
        <taxon>Pucciniales</taxon>
        <taxon>Pucciniaceae</taxon>
        <taxon>Puccinia</taxon>
    </lineage>
</organism>
<gene>
    <name evidence="4" type="ORF">PGT21_014349</name>
    <name evidence="3" type="ORF">PGTUg99_001627</name>
</gene>
<name>A0A5B0PK12_PUCGR</name>
<dbReference type="OrthoDB" id="2515570at2759"/>
<keyword evidence="5" id="KW-1185">Reference proteome</keyword>
<evidence type="ECO:0000313" key="6">
    <source>
        <dbReference type="Proteomes" id="UP000325313"/>
    </source>
</evidence>